<evidence type="ECO:0000313" key="4">
    <source>
        <dbReference type="EMBL" id="KAK4044655.1"/>
    </source>
</evidence>
<dbReference type="CDD" id="cd00067">
    <property type="entry name" value="GAL4"/>
    <property type="match status" value="1"/>
</dbReference>
<dbReference type="SMART" id="SM00066">
    <property type="entry name" value="GAL4"/>
    <property type="match status" value="1"/>
</dbReference>
<dbReference type="PROSITE" id="PS50048">
    <property type="entry name" value="ZN2_CY6_FUNGAL_2"/>
    <property type="match status" value="1"/>
</dbReference>
<comment type="caution">
    <text evidence="4">The sequence shown here is derived from an EMBL/GenBank/DDBJ whole genome shotgun (WGS) entry which is preliminary data.</text>
</comment>
<keyword evidence="5" id="KW-1185">Reference proteome</keyword>
<feature type="compositionally biased region" description="Low complexity" evidence="2">
    <location>
        <begin position="1"/>
        <end position="32"/>
    </location>
</feature>
<evidence type="ECO:0000259" key="3">
    <source>
        <dbReference type="PROSITE" id="PS50048"/>
    </source>
</evidence>
<keyword evidence="1" id="KW-0539">Nucleus</keyword>
<dbReference type="PROSITE" id="PS00463">
    <property type="entry name" value="ZN2_CY6_FUNGAL_1"/>
    <property type="match status" value="1"/>
</dbReference>
<feature type="compositionally biased region" description="Low complexity" evidence="2">
    <location>
        <begin position="957"/>
        <end position="974"/>
    </location>
</feature>
<dbReference type="GO" id="GO:0045944">
    <property type="term" value="P:positive regulation of transcription by RNA polymerase II"/>
    <property type="evidence" value="ECO:0007669"/>
    <property type="project" value="TreeGrafter"/>
</dbReference>
<reference evidence="5" key="1">
    <citation type="journal article" date="2023" name="Mol. Phylogenet. Evol.">
        <title>Genome-scale phylogeny and comparative genomics of the fungal order Sordariales.</title>
        <authorList>
            <person name="Hensen N."/>
            <person name="Bonometti L."/>
            <person name="Westerberg I."/>
            <person name="Brannstrom I.O."/>
            <person name="Guillou S."/>
            <person name="Cros-Aarteil S."/>
            <person name="Calhoun S."/>
            <person name="Haridas S."/>
            <person name="Kuo A."/>
            <person name="Mondo S."/>
            <person name="Pangilinan J."/>
            <person name="Riley R."/>
            <person name="LaButti K."/>
            <person name="Andreopoulos B."/>
            <person name="Lipzen A."/>
            <person name="Chen C."/>
            <person name="Yan M."/>
            <person name="Daum C."/>
            <person name="Ng V."/>
            <person name="Clum A."/>
            <person name="Steindorff A."/>
            <person name="Ohm R.A."/>
            <person name="Martin F."/>
            <person name="Silar P."/>
            <person name="Natvig D.O."/>
            <person name="Lalanne C."/>
            <person name="Gautier V."/>
            <person name="Ament-Velasquez S.L."/>
            <person name="Kruys A."/>
            <person name="Hutchinson M.I."/>
            <person name="Powell A.J."/>
            <person name="Barry K."/>
            <person name="Miller A.N."/>
            <person name="Grigoriev I.V."/>
            <person name="Debuchy R."/>
            <person name="Gladieux P."/>
            <person name="Hiltunen Thoren M."/>
            <person name="Johannesson H."/>
        </authorList>
    </citation>
    <scope>NUCLEOTIDE SEQUENCE [LARGE SCALE GENOMIC DNA]</scope>
    <source>
        <strain evidence="5">CBS 284.82</strain>
    </source>
</reference>
<feature type="domain" description="Zn(2)-C6 fungal-type" evidence="3">
    <location>
        <begin position="76"/>
        <end position="112"/>
    </location>
</feature>
<dbReference type="GO" id="GO:0000981">
    <property type="term" value="F:DNA-binding transcription factor activity, RNA polymerase II-specific"/>
    <property type="evidence" value="ECO:0007669"/>
    <property type="project" value="InterPro"/>
</dbReference>
<feature type="compositionally biased region" description="Acidic residues" evidence="2">
    <location>
        <begin position="124"/>
        <end position="133"/>
    </location>
</feature>
<evidence type="ECO:0000256" key="2">
    <source>
        <dbReference type="SAM" id="MobiDB-lite"/>
    </source>
</evidence>
<feature type="compositionally biased region" description="Low complexity" evidence="2">
    <location>
        <begin position="53"/>
        <end position="68"/>
    </location>
</feature>
<dbReference type="SUPFAM" id="SSF57701">
    <property type="entry name" value="Zn2/Cys6 DNA-binding domain"/>
    <property type="match status" value="1"/>
</dbReference>
<dbReference type="FunFam" id="4.10.240.10:FF:000012">
    <property type="entry name" value="C6 transcription factor"/>
    <property type="match status" value="1"/>
</dbReference>
<dbReference type="Proteomes" id="UP001303115">
    <property type="component" value="Unassembled WGS sequence"/>
</dbReference>
<dbReference type="Pfam" id="PF00172">
    <property type="entry name" value="Zn_clus"/>
    <property type="match status" value="1"/>
</dbReference>
<gene>
    <name evidence="4" type="ORF">C8A01DRAFT_42563</name>
</gene>
<name>A0AAN6PR17_9PEZI</name>
<dbReference type="Gene3D" id="4.10.240.10">
    <property type="entry name" value="Zn(2)-C6 fungal-type DNA-binding domain"/>
    <property type="match status" value="1"/>
</dbReference>
<feature type="region of interest" description="Disordered" evidence="2">
    <location>
        <begin position="941"/>
        <end position="988"/>
    </location>
</feature>
<dbReference type="InterPro" id="IPR052780">
    <property type="entry name" value="AAA_Catabolism_Regulators"/>
</dbReference>
<dbReference type="GO" id="GO:0009074">
    <property type="term" value="P:aromatic amino acid family catabolic process"/>
    <property type="evidence" value="ECO:0007669"/>
    <property type="project" value="TreeGrafter"/>
</dbReference>
<feature type="compositionally biased region" description="Polar residues" evidence="2">
    <location>
        <begin position="603"/>
        <end position="614"/>
    </location>
</feature>
<protein>
    <recommendedName>
        <fullName evidence="3">Zn(2)-C6 fungal-type domain-containing protein</fullName>
    </recommendedName>
</protein>
<dbReference type="PANTHER" id="PTHR31644">
    <property type="entry name" value="TRANSCRIPTIONAL ACTIVATOR ARO80-RELATED"/>
    <property type="match status" value="1"/>
</dbReference>
<evidence type="ECO:0000256" key="1">
    <source>
        <dbReference type="ARBA" id="ARBA00023242"/>
    </source>
</evidence>
<accession>A0AAN6PR17</accession>
<dbReference type="InterPro" id="IPR001138">
    <property type="entry name" value="Zn2Cys6_DnaBD"/>
</dbReference>
<dbReference type="GO" id="GO:0005634">
    <property type="term" value="C:nucleus"/>
    <property type="evidence" value="ECO:0007669"/>
    <property type="project" value="TreeGrafter"/>
</dbReference>
<proteinExistence type="predicted"/>
<organism evidence="4 5">
    <name type="scientific">Parachaetomium inaequale</name>
    <dbReference type="NCBI Taxonomy" id="2588326"/>
    <lineage>
        <taxon>Eukaryota</taxon>
        <taxon>Fungi</taxon>
        <taxon>Dikarya</taxon>
        <taxon>Ascomycota</taxon>
        <taxon>Pezizomycotina</taxon>
        <taxon>Sordariomycetes</taxon>
        <taxon>Sordariomycetidae</taxon>
        <taxon>Sordariales</taxon>
        <taxon>Chaetomiaceae</taxon>
        <taxon>Parachaetomium</taxon>
    </lineage>
</organism>
<sequence>MSQYGPPGLQLSSVSPLSPVAASSTSSAGGPAHPRPPSARGGGAGPGPGPGPSAGTPSSQSALQLQQAQHKRVYQACIPCRRRKVRCDLGSVDDPHDPPCVRCRRESKECYFSATRRKRKIDDGPLEEDEQDDYIVRNGRKSLRTAASPPPVLDRRLYSDVPLTPGGSHGRSQPLRRPGDASKSVRSNSTAGEFGNGEPNTPLENLEARSVMRREVYGPHDALDLLYKAATDNASHKPDDNPAPVHSTAQSGSHHVRHNVESRQSSNTITPGRYHSRHVSRQDGPTAEQAIDPELTKRDPSSEPGYNEAIKAWGRFRFVRAGWFTAQEAIDYIDYYYKYLSPLTPISPPTFNNPASHLTLLTEEPILTVTLLTIASRYRRMPGTGGHCRSHAIHEQLWTYLRGMIERVVWGQEAFGGGFCGSGAEDPQSSSTAPWRGLRRGSLRTLGTIESLMILTEWHPRALHFPPNEATDELMLPSYDPPSPGDIDGNQKPSAGFGGRRIESWLEPAWRSDRMCWMLLSTGMGLAYELGVFDDVDELLAAGAITRPEYEDESYRLRANRIKRLILIYLSQLAGRLGWTNMVPERLRKSDPAVSRRRRLSVEGTTPGTNPSSLSNTFNYIPDLELDDQIIHCWAGISNAMQVGNERLFRSRKHTTEIIQSGKYIELLADFQPMLKEWWNQFERFRLPPYLRHILTIEYEYVRIYINSLSLQAVVERCTSNAGGGSGPGGSVSGHSGPQLSPQTQNYYGRLPLGQLGGFGAEDQEYVREVVNGSRNLLRTVVEGLLPGDYLKHAPVRTYFRIISGAMFLLKTFALGAPKSDVELSIQLMDRTVDALRNCVVDDVHLGIRFADMLETLTSRLRNRFIYAPPPPVSTTDSRSPGATHGDLSNGGGVNGLSHTGNANEMWLKLREGPGPERSTTPANISATPWDLTAGTFPYPTGSTSMFGPSTPAAATGLDSSNNNNNSSNNANGNSGLGGGDGGLFDNPDWANPNNEMWYLPTGPAFFQNIDNNAVSMTAEGVNVGGIDLLEYMAMDPMDHNFGMDGNGF</sequence>
<feature type="region of interest" description="Disordered" evidence="2">
    <location>
        <begin position="590"/>
        <end position="614"/>
    </location>
</feature>
<dbReference type="GO" id="GO:0008270">
    <property type="term" value="F:zinc ion binding"/>
    <property type="evidence" value="ECO:0007669"/>
    <property type="project" value="InterPro"/>
</dbReference>
<dbReference type="EMBL" id="MU854317">
    <property type="protein sequence ID" value="KAK4044655.1"/>
    <property type="molecule type" value="Genomic_DNA"/>
</dbReference>
<dbReference type="AlphaFoldDB" id="A0AAN6PR17"/>
<feature type="region of interest" description="Disordered" evidence="2">
    <location>
        <begin position="473"/>
        <end position="494"/>
    </location>
</feature>
<feature type="region of interest" description="Disordered" evidence="2">
    <location>
        <begin position="868"/>
        <end position="901"/>
    </location>
</feature>
<dbReference type="InterPro" id="IPR036864">
    <property type="entry name" value="Zn2-C6_fun-type_DNA-bd_sf"/>
</dbReference>
<feature type="region of interest" description="Disordered" evidence="2">
    <location>
        <begin position="232"/>
        <end position="304"/>
    </location>
</feature>
<evidence type="ECO:0000313" key="5">
    <source>
        <dbReference type="Proteomes" id="UP001303115"/>
    </source>
</evidence>
<feature type="region of interest" description="Disordered" evidence="2">
    <location>
        <begin position="120"/>
        <end position="204"/>
    </location>
</feature>
<feature type="region of interest" description="Disordered" evidence="2">
    <location>
        <begin position="1"/>
        <end position="68"/>
    </location>
</feature>
<dbReference type="PANTHER" id="PTHR31644:SF2">
    <property type="entry name" value="TRANSCRIPTIONAL ACTIVATOR ARO80-RELATED"/>
    <property type="match status" value="1"/>
</dbReference>